<dbReference type="RefSeq" id="WP_102598323.1">
    <property type="nucleotide sequence ID" value="NZ_JBQDTY010000032.1"/>
</dbReference>
<dbReference type="Proteomes" id="UP000235739">
    <property type="component" value="Unassembled WGS sequence"/>
</dbReference>
<feature type="transmembrane region" description="Helical" evidence="1">
    <location>
        <begin position="222"/>
        <end position="242"/>
    </location>
</feature>
<dbReference type="AlphaFoldDB" id="A0A2N7S6Z2"/>
<sequence>MMTSGLLASFLGTQVLDGAVSGMVALGVFPVIWIPLYKTLTEVEDALAVVIAPIIGKKVPGRVLVFAESCDVILSIALLVCILVFPQTMVAALIVYLAFVSILPLLVDLAEEFYLNDLGQVDSTAAIRGNTMIAVGTIICGAVVGKSLGALTATQGIIIGVTVNIVLSICAVVLRTASRSQFEPEHEVENMSHKESLNAALRNHFFPTGAKVLVDGGILSPWVSGVATIASAVTGIYVLLWISGSGQAGPTRLSLLFVLVGSLSAVLPLISGRIMKGPSQRVMRYLRILSVLGILGYGSTLIVALLYSQLGIDRLWAAPGIIVATATGGAITFTVSTLRQMSLERARFKAMIGWVFSIAALCGLAASWVAYALNAVGNPVLVLVLATLSSTCLALIFSAGKLPAKPDEEAETMVDEERSN</sequence>
<reference evidence="2 3" key="1">
    <citation type="journal article" date="2017" name="Elife">
        <title>Extensive horizontal gene transfer in cheese-associated bacteria.</title>
        <authorList>
            <person name="Bonham K.S."/>
            <person name="Wolfe B.E."/>
            <person name="Dutton R.J."/>
        </authorList>
    </citation>
    <scope>NUCLEOTIDE SEQUENCE [LARGE SCALE GENOMIC DNA]</scope>
    <source>
        <strain evidence="2 3">JB182</strain>
    </source>
</reference>
<feature type="transmembrane region" description="Helical" evidence="1">
    <location>
        <begin position="286"/>
        <end position="310"/>
    </location>
</feature>
<evidence type="ECO:0000313" key="3">
    <source>
        <dbReference type="Proteomes" id="UP000235739"/>
    </source>
</evidence>
<evidence type="ECO:0000313" key="2">
    <source>
        <dbReference type="EMBL" id="PMQ21909.1"/>
    </source>
</evidence>
<keyword evidence="1" id="KW-1133">Transmembrane helix</keyword>
<comment type="caution">
    <text evidence="2">The sequence shown here is derived from an EMBL/GenBank/DDBJ whole genome shotgun (WGS) entry which is preliminary data.</text>
</comment>
<protein>
    <recommendedName>
        <fullName evidence="4">MFS transporter</fullName>
    </recommendedName>
</protein>
<feature type="transmembrane region" description="Helical" evidence="1">
    <location>
        <begin position="157"/>
        <end position="174"/>
    </location>
</feature>
<name>A0A2N7S6Z2_9MICC</name>
<dbReference type="EMBL" id="PNQX01000001">
    <property type="protein sequence ID" value="PMQ21909.1"/>
    <property type="molecule type" value="Genomic_DNA"/>
</dbReference>
<accession>A0A2N7S6Z2</accession>
<feature type="transmembrane region" description="Helical" evidence="1">
    <location>
        <begin position="350"/>
        <end position="373"/>
    </location>
</feature>
<evidence type="ECO:0000256" key="1">
    <source>
        <dbReference type="SAM" id="Phobius"/>
    </source>
</evidence>
<keyword evidence="1" id="KW-0472">Membrane</keyword>
<keyword evidence="1" id="KW-0812">Transmembrane</keyword>
<organism evidence="2 3">
    <name type="scientific">Glutamicibacter arilaitensis</name>
    <dbReference type="NCBI Taxonomy" id="256701"/>
    <lineage>
        <taxon>Bacteria</taxon>
        <taxon>Bacillati</taxon>
        <taxon>Actinomycetota</taxon>
        <taxon>Actinomycetes</taxon>
        <taxon>Micrococcales</taxon>
        <taxon>Micrococcaceae</taxon>
        <taxon>Glutamicibacter</taxon>
    </lineage>
</organism>
<evidence type="ECO:0008006" key="4">
    <source>
        <dbReference type="Google" id="ProtNLM"/>
    </source>
</evidence>
<feature type="transmembrane region" description="Helical" evidence="1">
    <location>
        <begin position="254"/>
        <end position="274"/>
    </location>
</feature>
<gene>
    <name evidence="2" type="ORF">CIK84_10460</name>
</gene>
<feature type="transmembrane region" description="Helical" evidence="1">
    <location>
        <begin position="91"/>
        <end position="110"/>
    </location>
</feature>
<dbReference type="NCBIfam" id="NF037960">
    <property type="entry name" value="MFS_trans"/>
    <property type="match status" value="1"/>
</dbReference>
<proteinExistence type="predicted"/>
<feature type="transmembrane region" description="Helical" evidence="1">
    <location>
        <begin position="379"/>
        <end position="397"/>
    </location>
</feature>
<feature type="transmembrane region" description="Helical" evidence="1">
    <location>
        <begin position="316"/>
        <end position="338"/>
    </location>
</feature>